<name>A0A9P0GEV9_9CUCU</name>
<accession>A0A9P0GEV9</accession>
<evidence type="ECO:0000313" key="2">
    <source>
        <dbReference type="Proteomes" id="UP001153636"/>
    </source>
</evidence>
<evidence type="ECO:0000313" key="1">
    <source>
        <dbReference type="EMBL" id="CAH1108321.1"/>
    </source>
</evidence>
<dbReference type="AlphaFoldDB" id="A0A9P0GEV9"/>
<dbReference type="EMBL" id="OV651815">
    <property type="protein sequence ID" value="CAH1108321.1"/>
    <property type="molecule type" value="Genomic_DNA"/>
</dbReference>
<dbReference type="Proteomes" id="UP001153636">
    <property type="component" value="Chromosome 3"/>
</dbReference>
<reference evidence="1" key="1">
    <citation type="submission" date="2022-01" db="EMBL/GenBank/DDBJ databases">
        <authorList>
            <person name="King R."/>
        </authorList>
    </citation>
    <scope>NUCLEOTIDE SEQUENCE</scope>
</reference>
<dbReference type="PANTHER" id="PTHR46113:SF1">
    <property type="entry name" value="PEPTIDASE M17 LEUCYL AMINOPEPTIDASE N-TERMINAL DOMAIN-CONTAINING PROTEIN"/>
    <property type="match status" value="1"/>
</dbReference>
<dbReference type="OrthoDB" id="6626714at2759"/>
<sequence>MTKYLETKPPNKKEMKRLDGKNLVFEGKDLSYFITSKTKMLFVLFGIHNATDYCSDSLRNQVDALKVVNDTAERGIALIKKFNESVRDEQQKQLLLRVVEHHRKVVIKRT</sequence>
<keyword evidence="2" id="KW-1185">Reference proteome</keyword>
<protein>
    <submittedName>
        <fullName evidence="1">Uncharacterized protein</fullName>
    </submittedName>
</protein>
<organism evidence="1 2">
    <name type="scientific">Psylliodes chrysocephalus</name>
    <dbReference type="NCBI Taxonomy" id="3402493"/>
    <lineage>
        <taxon>Eukaryota</taxon>
        <taxon>Metazoa</taxon>
        <taxon>Ecdysozoa</taxon>
        <taxon>Arthropoda</taxon>
        <taxon>Hexapoda</taxon>
        <taxon>Insecta</taxon>
        <taxon>Pterygota</taxon>
        <taxon>Neoptera</taxon>
        <taxon>Endopterygota</taxon>
        <taxon>Coleoptera</taxon>
        <taxon>Polyphaga</taxon>
        <taxon>Cucujiformia</taxon>
        <taxon>Chrysomeloidea</taxon>
        <taxon>Chrysomelidae</taxon>
        <taxon>Galerucinae</taxon>
        <taxon>Alticini</taxon>
        <taxon>Psylliodes</taxon>
    </lineage>
</organism>
<gene>
    <name evidence="1" type="ORF">PSYICH_LOCUS9030</name>
</gene>
<dbReference type="PANTHER" id="PTHR46113">
    <property type="entry name" value="SNAC DOMAIN-CONTAINING PROTEIN"/>
    <property type="match status" value="1"/>
</dbReference>
<proteinExistence type="predicted"/>